<organism evidence="4">
    <name type="scientific">Volvox carteri f. nagariensis</name>
    <dbReference type="NCBI Taxonomy" id="3068"/>
    <lineage>
        <taxon>Eukaryota</taxon>
        <taxon>Viridiplantae</taxon>
        <taxon>Chlorophyta</taxon>
        <taxon>core chlorophytes</taxon>
        <taxon>Chlorophyceae</taxon>
        <taxon>CS clade</taxon>
        <taxon>Chlamydomonadales</taxon>
        <taxon>Volvocaceae</taxon>
        <taxon>Volvox</taxon>
    </lineage>
</organism>
<dbReference type="RefSeq" id="XP_002958743.1">
    <property type="nucleotide sequence ID" value="XM_002958697.1"/>
</dbReference>
<evidence type="ECO:0000256" key="1">
    <source>
        <dbReference type="SAM" id="MobiDB-lite"/>
    </source>
</evidence>
<dbReference type="AlphaFoldDB" id="D8UJ94"/>
<proteinExistence type="predicted"/>
<evidence type="ECO:0000313" key="3">
    <source>
        <dbReference type="EMBL" id="EFJ40199.1"/>
    </source>
</evidence>
<sequence>PQKLDNSSVHREARFAQFNMPLSAEDVLAILGDTTDAEFPIYRTGDYGGLVYTLCTVLYDLAGRRMMVYRGNPRNGMLGSVLNLDTLVPVEHYRSGEGLQKVEKIEEEEEAAGEEVAGEVQEQGAMWKEEGSGAVRGKQTPQIALPRDVAHQHLP</sequence>
<dbReference type="InterPro" id="IPR047801">
    <property type="entry name" value="Peptidase_C45"/>
</dbReference>
<dbReference type="InParanoid" id="D8UJ94"/>
<dbReference type="GeneID" id="9628202"/>
<feature type="region of interest" description="Disordered" evidence="1">
    <location>
        <begin position="129"/>
        <end position="155"/>
    </location>
</feature>
<feature type="non-terminal residue" evidence="3">
    <location>
        <position position="1"/>
    </location>
</feature>
<accession>D8UJ94</accession>
<dbReference type="Proteomes" id="UP000001058">
    <property type="component" value="Unassembled WGS sequence"/>
</dbReference>
<evidence type="ECO:0000313" key="4">
    <source>
        <dbReference type="Proteomes" id="UP000001058"/>
    </source>
</evidence>
<dbReference type="Pfam" id="PF03417">
    <property type="entry name" value="AAT"/>
    <property type="match status" value="1"/>
</dbReference>
<reference evidence="3 4" key="1">
    <citation type="journal article" date="2010" name="Science">
        <title>Genomic analysis of organismal complexity in the multicellular green alga Volvox carteri.</title>
        <authorList>
            <person name="Prochnik S.E."/>
            <person name="Umen J."/>
            <person name="Nedelcu A.M."/>
            <person name="Hallmann A."/>
            <person name="Miller S.M."/>
            <person name="Nishii I."/>
            <person name="Ferris P."/>
            <person name="Kuo A."/>
            <person name="Mitros T."/>
            <person name="Fritz-Laylin L.K."/>
            <person name="Hellsten U."/>
            <person name="Chapman J."/>
            <person name="Simakov O."/>
            <person name="Rensing S.A."/>
            <person name="Terry A."/>
            <person name="Pangilinan J."/>
            <person name="Kapitonov V."/>
            <person name="Jurka J."/>
            <person name="Salamov A."/>
            <person name="Shapiro H."/>
            <person name="Schmutz J."/>
            <person name="Grimwood J."/>
            <person name="Lindquist E."/>
            <person name="Lucas S."/>
            <person name="Grigoriev I.V."/>
            <person name="Schmitt R."/>
            <person name="Kirk D."/>
            <person name="Rokhsar D.S."/>
        </authorList>
    </citation>
    <scope>NUCLEOTIDE SEQUENCE [LARGE SCALE GENOMIC DNA]</scope>
    <source>
        <strain evidence="4">f. Nagariensis / Eve</strain>
    </source>
</reference>
<dbReference type="PANTHER" id="PTHR34180">
    <property type="entry name" value="PEPTIDASE C45"/>
    <property type="match status" value="1"/>
</dbReference>
<gene>
    <name evidence="3" type="ORF">VOLCADRAFT_100039</name>
</gene>
<dbReference type="EMBL" id="GL378424">
    <property type="protein sequence ID" value="EFJ40199.1"/>
    <property type="molecule type" value="Genomic_DNA"/>
</dbReference>
<feature type="domain" description="Peptidase C45 hydrolase" evidence="2">
    <location>
        <begin position="6"/>
        <end position="75"/>
    </location>
</feature>
<dbReference type="OrthoDB" id="544506at2759"/>
<keyword evidence="4" id="KW-1185">Reference proteome</keyword>
<dbReference type="PANTHER" id="PTHR34180:SF1">
    <property type="entry name" value="BETA-ALANYL-DOPAMINE_CARCININE HYDROLASE"/>
    <property type="match status" value="1"/>
</dbReference>
<evidence type="ECO:0000259" key="2">
    <source>
        <dbReference type="Pfam" id="PF03417"/>
    </source>
</evidence>
<protein>
    <recommendedName>
        <fullName evidence="2">Peptidase C45 hydrolase domain-containing protein</fullName>
    </recommendedName>
</protein>
<dbReference type="InterPro" id="IPR005079">
    <property type="entry name" value="Peptidase_C45_hydrolase"/>
</dbReference>
<name>D8UJ94_VOLCA</name>
<dbReference type="KEGG" id="vcn:VOLCADRAFT_100039"/>
<dbReference type="STRING" id="3068.D8UJ94"/>
<dbReference type="Gene3D" id="3.60.60.10">
    <property type="entry name" value="Penicillin V Acylase, Chain A"/>
    <property type="match status" value="1"/>
</dbReference>